<evidence type="ECO:0000313" key="2">
    <source>
        <dbReference type="Proteomes" id="UP001631969"/>
    </source>
</evidence>
<comment type="caution">
    <text evidence="1">The sequence shown here is derived from an EMBL/GenBank/DDBJ whole genome shotgun (WGS) entry which is preliminary data.</text>
</comment>
<organism evidence="1 2">
    <name type="scientific">Paenibacillus mesotrionivorans</name>
    <dbReference type="NCBI Taxonomy" id="3160968"/>
    <lineage>
        <taxon>Bacteria</taxon>
        <taxon>Bacillati</taxon>
        <taxon>Bacillota</taxon>
        <taxon>Bacilli</taxon>
        <taxon>Bacillales</taxon>
        <taxon>Paenibacillaceae</taxon>
        <taxon>Paenibacillus</taxon>
    </lineage>
</organism>
<dbReference type="Proteomes" id="UP001631969">
    <property type="component" value="Unassembled WGS sequence"/>
</dbReference>
<accession>A0ACC7NY17</accession>
<dbReference type="EC" id="1.20.4.4" evidence="1"/>
<keyword evidence="2" id="KW-1185">Reference proteome</keyword>
<dbReference type="EMBL" id="JBJURJ010000007">
    <property type="protein sequence ID" value="MFM9329060.1"/>
    <property type="molecule type" value="Genomic_DNA"/>
</dbReference>
<reference evidence="1" key="1">
    <citation type="submission" date="2024-12" db="EMBL/GenBank/DDBJ databases">
        <authorList>
            <person name="Wu N."/>
        </authorList>
    </citation>
    <scope>NUCLEOTIDE SEQUENCE</scope>
    <source>
        <strain evidence="1">P15</strain>
    </source>
</reference>
<proteinExistence type="predicted"/>
<protein>
    <submittedName>
        <fullName evidence="1">Arsenate reductase ArsC</fullName>
        <ecNumber evidence="1">1.20.4.4</ecNumber>
    </submittedName>
</protein>
<name>A0ACC7NY17_9BACL</name>
<gene>
    <name evidence="1" type="ORF">ACI1P1_12255</name>
</gene>
<sequence length="142" mass="16174">MKKPIRLYFICIENRCRSQIAEAYAKQLGKDHVIVESAGLKESEIHPYTVEVMKEVGINISSAVSKRIDMKVFIQSNIIVKLCQQTNEKCPVVPFGVQSVQWNIPDPLQGEEDSLDNVRASRDVIKSKVMELLRNLDVPLYE</sequence>
<keyword evidence="1" id="KW-0560">Oxidoreductase</keyword>
<evidence type="ECO:0000313" key="1">
    <source>
        <dbReference type="EMBL" id="MFM9329060.1"/>
    </source>
</evidence>